<reference evidence="2 3" key="1">
    <citation type="journal article" date="2022" name="Nat. Ecol. Evol.">
        <title>A masculinizing supergene underlies an exaggerated male reproductive morph in a spider.</title>
        <authorList>
            <person name="Hendrickx F."/>
            <person name="De Corte Z."/>
            <person name="Sonet G."/>
            <person name="Van Belleghem S.M."/>
            <person name="Kostlbacher S."/>
            <person name="Vangestel C."/>
        </authorList>
    </citation>
    <scope>NUCLEOTIDE SEQUENCE [LARGE SCALE GENOMIC DNA]</scope>
    <source>
        <strain evidence="2">W744_W776</strain>
    </source>
</reference>
<sequence>MESQSRIIAWIAEEMEFAEMKFHAKSELEILKKKKDQLNKKLENIAQRPYPEVIEHHRRFDMEEVELEIRGLPEQIMNSKELITYADRRGELKEILDRITGLPEAKTVIIYLYNRCIAGNLDNIKRERIYEDRLEKQRDIYERKLILQRAKTKKAVKN</sequence>
<evidence type="ECO:0000256" key="1">
    <source>
        <dbReference type="SAM" id="Coils"/>
    </source>
</evidence>
<dbReference type="AlphaFoldDB" id="A0AAV6VJD5"/>
<dbReference type="Proteomes" id="UP000827092">
    <property type="component" value="Unassembled WGS sequence"/>
</dbReference>
<organism evidence="2 3">
    <name type="scientific">Oedothorax gibbosus</name>
    <dbReference type="NCBI Taxonomy" id="931172"/>
    <lineage>
        <taxon>Eukaryota</taxon>
        <taxon>Metazoa</taxon>
        <taxon>Ecdysozoa</taxon>
        <taxon>Arthropoda</taxon>
        <taxon>Chelicerata</taxon>
        <taxon>Arachnida</taxon>
        <taxon>Araneae</taxon>
        <taxon>Araneomorphae</taxon>
        <taxon>Entelegynae</taxon>
        <taxon>Araneoidea</taxon>
        <taxon>Linyphiidae</taxon>
        <taxon>Erigoninae</taxon>
        <taxon>Oedothorax</taxon>
    </lineage>
</organism>
<gene>
    <name evidence="2" type="ORF">JTE90_004802</name>
</gene>
<keyword evidence="3" id="KW-1185">Reference proteome</keyword>
<name>A0AAV6VJD5_9ARAC</name>
<comment type="caution">
    <text evidence="2">The sequence shown here is derived from an EMBL/GenBank/DDBJ whole genome shotgun (WGS) entry which is preliminary data.</text>
</comment>
<proteinExistence type="predicted"/>
<evidence type="ECO:0000313" key="2">
    <source>
        <dbReference type="EMBL" id="KAG8195798.1"/>
    </source>
</evidence>
<keyword evidence="1" id="KW-0175">Coiled coil</keyword>
<feature type="coiled-coil region" evidence="1">
    <location>
        <begin position="21"/>
        <end position="48"/>
    </location>
</feature>
<accession>A0AAV6VJD5</accession>
<dbReference type="EMBL" id="JAFNEN010000078">
    <property type="protein sequence ID" value="KAG8195798.1"/>
    <property type="molecule type" value="Genomic_DNA"/>
</dbReference>
<protein>
    <submittedName>
        <fullName evidence="2">Uncharacterized protein</fullName>
    </submittedName>
</protein>
<evidence type="ECO:0000313" key="3">
    <source>
        <dbReference type="Proteomes" id="UP000827092"/>
    </source>
</evidence>